<dbReference type="AlphaFoldDB" id="A0AAD6MMY1"/>
<protein>
    <submittedName>
        <fullName evidence="1">Uncharacterized protein</fullName>
    </submittedName>
</protein>
<proteinExistence type="predicted"/>
<evidence type="ECO:0000313" key="2">
    <source>
        <dbReference type="Proteomes" id="UP001164929"/>
    </source>
</evidence>
<sequence>MPNPFTSHTENPCCHMQCLAWTRSSRHELPPTLLNYPYLSLNAVCILFL</sequence>
<comment type="caution">
    <text evidence="1">The sequence shown here is derived from an EMBL/GenBank/DDBJ whole genome shotgun (WGS) entry which is preliminary data.</text>
</comment>
<dbReference type="EMBL" id="JAQIZT010000008">
    <property type="protein sequence ID" value="KAJ6988169.1"/>
    <property type="molecule type" value="Genomic_DNA"/>
</dbReference>
<gene>
    <name evidence="1" type="ORF">NC653_021180</name>
</gene>
<accession>A0AAD6MMY1</accession>
<dbReference type="Proteomes" id="UP001164929">
    <property type="component" value="Chromosome 8"/>
</dbReference>
<reference evidence="1" key="1">
    <citation type="journal article" date="2023" name="Mol. Ecol. Resour.">
        <title>Chromosome-level genome assembly of a triploid poplar Populus alba 'Berolinensis'.</title>
        <authorList>
            <person name="Chen S."/>
            <person name="Yu Y."/>
            <person name="Wang X."/>
            <person name="Wang S."/>
            <person name="Zhang T."/>
            <person name="Zhou Y."/>
            <person name="He R."/>
            <person name="Meng N."/>
            <person name="Wang Y."/>
            <person name="Liu W."/>
            <person name="Liu Z."/>
            <person name="Liu J."/>
            <person name="Guo Q."/>
            <person name="Huang H."/>
            <person name="Sederoff R.R."/>
            <person name="Wang G."/>
            <person name="Qu G."/>
            <person name="Chen S."/>
        </authorList>
    </citation>
    <scope>NUCLEOTIDE SEQUENCE</scope>
    <source>
        <strain evidence="1">SC-2020</strain>
    </source>
</reference>
<name>A0AAD6MMY1_9ROSI</name>
<evidence type="ECO:0000313" key="1">
    <source>
        <dbReference type="EMBL" id="KAJ6988169.1"/>
    </source>
</evidence>
<keyword evidence="2" id="KW-1185">Reference proteome</keyword>
<organism evidence="1 2">
    <name type="scientific">Populus alba x Populus x berolinensis</name>
    <dbReference type="NCBI Taxonomy" id="444605"/>
    <lineage>
        <taxon>Eukaryota</taxon>
        <taxon>Viridiplantae</taxon>
        <taxon>Streptophyta</taxon>
        <taxon>Embryophyta</taxon>
        <taxon>Tracheophyta</taxon>
        <taxon>Spermatophyta</taxon>
        <taxon>Magnoliopsida</taxon>
        <taxon>eudicotyledons</taxon>
        <taxon>Gunneridae</taxon>
        <taxon>Pentapetalae</taxon>
        <taxon>rosids</taxon>
        <taxon>fabids</taxon>
        <taxon>Malpighiales</taxon>
        <taxon>Salicaceae</taxon>
        <taxon>Saliceae</taxon>
        <taxon>Populus</taxon>
    </lineage>
</organism>